<dbReference type="InterPro" id="IPR045994">
    <property type="entry name" value="DurN"/>
</dbReference>
<organism evidence="1 2">
    <name type="scientific">Nocardiopsis composta</name>
    <dbReference type="NCBI Taxonomy" id="157465"/>
    <lineage>
        <taxon>Bacteria</taxon>
        <taxon>Bacillati</taxon>
        <taxon>Actinomycetota</taxon>
        <taxon>Actinomycetes</taxon>
        <taxon>Streptosporangiales</taxon>
        <taxon>Nocardiopsidaceae</taxon>
        <taxon>Nocardiopsis</taxon>
    </lineage>
</organism>
<sequence length="122" mass="13818">MSAKEPTLYEGVEVIRRVQQLMVVCSLLPDDGKLREALQAALALPDRPVLDRTPPVPDLHPHRLKGWLESIWLSDSPSPEEKALVDWQSDSDNMTAAMRELDEVERHIGARLSIVLDDRQSR</sequence>
<keyword evidence="2" id="KW-1185">Reference proteome</keyword>
<dbReference type="RefSeq" id="WP_184388382.1">
    <property type="nucleotide sequence ID" value="NZ_BAAAJD010000023.1"/>
</dbReference>
<proteinExistence type="predicted"/>
<protein>
    <submittedName>
        <fullName evidence="1">Uncharacterized protein</fullName>
    </submittedName>
</protein>
<evidence type="ECO:0000313" key="1">
    <source>
        <dbReference type="EMBL" id="MBB5430474.1"/>
    </source>
</evidence>
<dbReference type="Proteomes" id="UP000572635">
    <property type="component" value="Unassembled WGS sequence"/>
</dbReference>
<dbReference type="EMBL" id="JACHDB010000001">
    <property type="protein sequence ID" value="MBB5430474.1"/>
    <property type="molecule type" value="Genomic_DNA"/>
</dbReference>
<name>A0A7W8QHT7_9ACTN</name>
<dbReference type="AlphaFoldDB" id="A0A7W8QHT7"/>
<evidence type="ECO:0000313" key="2">
    <source>
        <dbReference type="Proteomes" id="UP000572635"/>
    </source>
</evidence>
<comment type="caution">
    <text evidence="1">The sequence shown here is derived from an EMBL/GenBank/DDBJ whole genome shotgun (WGS) entry which is preliminary data.</text>
</comment>
<reference evidence="1 2" key="1">
    <citation type="submission" date="2020-08" db="EMBL/GenBank/DDBJ databases">
        <title>Sequencing the genomes of 1000 actinobacteria strains.</title>
        <authorList>
            <person name="Klenk H.-P."/>
        </authorList>
    </citation>
    <scope>NUCLEOTIDE SEQUENCE [LARGE SCALE GENOMIC DNA]</scope>
    <source>
        <strain evidence="1 2">DSM 44551</strain>
    </source>
</reference>
<gene>
    <name evidence="1" type="ORF">HDA36_000558</name>
</gene>
<dbReference type="Pfam" id="PF19375">
    <property type="entry name" value="DurN"/>
    <property type="match status" value="1"/>
</dbReference>
<accession>A0A7W8QHT7</accession>